<name>A0AA37TEN3_9HYPH</name>
<gene>
    <name evidence="1" type="ORF">GCM10007890_25200</name>
</gene>
<dbReference type="RefSeq" id="WP_238198048.1">
    <property type="nucleotide sequence ID" value="NZ_BPQZ01000022.1"/>
</dbReference>
<keyword evidence="2" id="KW-1185">Reference proteome</keyword>
<reference evidence="2" key="1">
    <citation type="journal article" date="2019" name="Int. J. Syst. Evol. Microbiol.">
        <title>The Global Catalogue of Microorganisms (GCM) 10K type strain sequencing project: providing services to taxonomists for standard genome sequencing and annotation.</title>
        <authorList>
            <consortium name="The Broad Institute Genomics Platform"/>
            <consortium name="The Broad Institute Genome Sequencing Center for Infectious Disease"/>
            <person name="Wu L."/>
            <person name="Ma J."/>
        </authorList>
    </citation>
    <scope>NUCLEOTIDE SEQUENCE [LARGE SCALE GENOMIC DNA]</scope>
    <source>
        <strain evidence="2">NBRC 103632</strain>
    </source>
</reference>
<comment type="caution">
    <text evidence="1">The sequence shown here is derived from an EMBL/GenBank/DDBJ whole genome shotgun (WGS) entry which is preliminary data.</text>
</comment>
<protein>
    <submittedName>
        <fullName evidence="1">Uncharacterized protein</fullName>
    </submittedName>
</protein>
<organism evidence="1 2">
    <name type="scientific">Methylobacterium tardum</name>
    <dbReference type="NCBI Taxonomy" id="374432"/>
    <lineage>
        <taxon>Bacteria</taxon>
        <taxon>Pseudomonadati</taxon>
        <taxon>Pseudomonadota</taxon>
        <taxon>Alphaproteobacteria</taxon>
        <taxon>Hyphomicrobiales</taxon>
        <taxon>Methylobacteriaceae</taxon>
        <taxon>Methylobacterium</taxon>
    </lineage>
</organism>
<evidence type="ECO:0000313" key="1">
    <source>
        <dbReference type="EMBL" id="GLS70507.1"/>
    </source>
</evidence>
<proteinExistence type="predicted"/>
<sequence>MRIYRVTFYMTVPDDTGHDHRAVQSTILVRARSDVSAEWQAKALLCERARVIDWRLRADICEVAPLTDVAA</sequence>
<evidence type="ECO:0000313" key="2">
    <source>
        <dbReference type="Proteomes" id="UP001157440"/>
    </source>
</evidence>
<accession>A0AA37TEN3</accession>
<dbReference type="EMBL" id="BSPL01000016">
    <property type="protein sequence ID" value="GLS70507.1"/>
    <property type="molecule type" value="Genomic_DNA"/>
</dbReference>
<dbReference type="AlphaFoldDB" id="A0AA37TEN3"/>
<dbReference type="Proteomes" id="UP001157440">
    <property type="component" value="Unassembled WGS sequence"/>
</dbReference>